<reference evidence="2" key="1">
    <citation type="submission" date="2020-11" db="EMBL/GenBank/DDBJ databases">
        <authorList>
            <consortium name="DOE Joint Genome Institute"/>
            <person name="Ahrendt S."/>
            <person name="Riley R."/>
            <person name="Andreopoulos W."/>
            <person name="Labutti K."/>
            <person name="Pangilinan J."/>
            <person name="Ruiz-Duenas F.J."/>
            <person name="Barrasa J.M."/>
            <person name="Sanchez-Garcia M."/>
            <person name="Camarero S."/>
            <person name="Miyauchi S."/>
            <person name="Serrano A."/>
            <person name="Linde D."/>
            <person name="Babiker R."/>
            <person name="Drula E."/>
            <person name="Ayuso-Fernandez I."/>
            <person name="Pacheco R."/>
            <person name="Padilla G."/>
            <person name="Ferreira P."/>
            <person name="Barriuso J."/>
            <person name="Kellner H."/>
            <person name="Castanera R."/>
            <person name="Alfaro M."/>
            <person name="Ramirez L."/>
            <person name="Pisabarro A.G."/>
            <person name="Kuo A."/>
            <person name="Tritt A."/>
            <person name="Lipzen A."/>
            <person name="He G."/>
            <person name="Yan M."/>
            <person name="Ng V."/>
            <person name="Cullen D."/>
            <person name="Martin F."/>
            <person name="Rosso M.-N."/>
            <person name="Henrissat B."/>
            <person name="Hibbett D."/>
            <person name="Martinez A.T."/>
            <person name="Grigoriev I.V."/>
        </authorList>
    </citation>
    <scope>NUCLEOTIDE SEQUENCE</scope>
    <source>
        <strain evidence="2">CBS 506.95</strain>
    </source>
</reference>
<keyword evidence="1" id="KW-0812">Transmembrane</keyword>
<keyword evidence="1" id="KW-1133">Transmembrane helix</keyword>
<keyword evidence="1" id="KW-0472">Membrane</keyword>
<keyword evidence="3" id="KW-1185">Reference proteome</keyword>
<name>A0A9P6EJM8_9AGAR</name>
<feature type="transmembrane region" description="Helical" evidence="1">
    <location>
        <begin position="117"/>
        <end position="138"/>
    </location>
</feature>
<dbReference type="EMBL" id="MU157841">
    <property type="protein sequence ID" value="KAF9530272.1"/>
    <property type="molecule type" value="Genomic_DNA"/>
</dbReference>
<proteinExistence type="predicted"/>
<gene>
    <name evidence="2" type="ORF">CPB83DRAFT_851284</name>
</gene>
<comment type="caution">
    <text evidence="2">The sequence shown here is derived from an EMBL/GenBank/DDBJ whole genome shotgun (WGS) entry which is preliminary data.</text>
</comment>
<evidence type="ECO:0000313" key="2">
    <source>
        <dbReference type="EMBL" id="KAF9530272.1"/>
    </source>
</evidence>
<sequence length="165" mass="18732">MSGYSLNPLLAYTPSPLPSTSPSNIAVGGTAIQRQQLLPLLLLLDLVFTRTTPTSSKDPFMFQRQENSPDSILQHHPRWHSGRRWSPLDGLSSWLLPAQRPRPHRQCRGIRPTVCPLLRIMTIMVTLFMALGSMFFTFHCRYTILTAEVQNDPLVLRSSYSQTKI</sequence>
<accession>A0A9P6EJM8</accession>
<dbReference type="AlphaFoldDB" id="A0A9P6EJM8"/>
<protein>
    <submittedName>
        <fullName evidence="2">Uncharacterized protein</fullName>
    </submittedName>
</protein>
<dbReference type="Proteomes" id="UP000807306">
    <property type="component" value="Unassembled WGS sequence"/>
</dbReference>
<evidence type="ECO:0000256" key="1">
    <source>
        <dbReference type="SAM" id="Phobius"/>
    </source>
</evidence>
<organism evidence="2 3">
    <name type="scientific">Crepidotus variabilis</name>
    <dbReference type="NCBI Taxonomy" id="179855"/>
    <lineage>
        <taxon>Eukaryota</taxon>
        <taxon>Fungi</taxon>
        <taxon>Dikarya</taxon>
        <taxon>Basidiomycota</taxon>
        <taxon>Agaricomycotina</taxon>
        <taxon>Agaricomycetes</taxon>
        <taxon>Agaricomycetidae</taxon>
        <taxon>Agaricales</taxon>
        <taxon>Agaricineae</taxon>
        <taxon>Crepidotaceae</taxon>
        <taxon>Crepidotus</taxon>
    </lineage>
</organism>
<evidence type="ECO:0000313" key="3">
    <source>
        <dbReference type="Proteomes" id="UP000807306"/>
    </source>
</evidence>